<keyword evidence="1" id="KW-1133">Transmembrane helix</keyword>
<dbReference type="PANTHER" id="PTHR43019">
    <property type="entry name" value="SERINE ENDOPROTEASE DEGS"/>
    <property type="match status" value="1"/>
</dbReference>
<comment type="caution">
    <text evidence="2">The sequence shown here is derived from an EMBL/GenBank/DDBJ whole genome shotgun (WGS) entry which is preliminary data.</text>
</comment>
<evidence type="ECO:0000313" key="3">
    <source>
        <dbReference type="Proteomes" id="UP000599523"/>
    </source>
</evidence>
<dbReference type="AlphaFoldDB" id="A0A972F5W5"/>
<organism evidence="2 3">
    <name type="scientific">Azoarcus taiwanensis</name>
    <dbReference type="NCBI Taxonomy" id="666964"/>
    <lineage>
        <taxon>Bacteria</taxon>
        <taxon>Pseudomonadati</taxon>
        <taxon>Pseudomonadota</taxon>
        <taxon>Betaproteobacteria</taxon>
        <taxon>Rhodocyclales</taxon>
        <taxon>Zoogloeaceae</taxon>
        <taxon>Azoarcus</taxon>
    </lineage>
</organism>
<protein>
    <submittedName>
        <fullName evidence="2">Trypsin-like serine protease</fullName>
    </submittedName>
</protein>
<name>A0A972F5W5_9RHOO</name>
<feature type="transmembrane region" description="Helical" evidence="1">
    <location>
        <begin position="21"/>
        <end position="40"/>
    </location>
</feature>
<dbReference type="GO" id="GO:0006508">
    <property type="term" value="P:proteolysis"/>
    <property type="evidence" value="ECO:0007669"/>
    <property type="project" value="UniProtKB-KW"/>
</dbReference>
<keyword evidence="1" id="KW-0472">Membrane</keyword>
<reference evidence="2" key="1">
    <citation type="submission" date="2019-12" db="EMBL/GenBank/DDBJ databases">
        <title>Comparative genomics gives insights into the taxonomy of the Azoarcus-Aromatoleum group and reveals separate origins of nif in the plant-associated Azoarcus and non-plant-associated Aromatoleum sub-groups.</title>
        <authorList>
            <person name="Lafos M."/>
            <person name="Maluk M."/>
            <person name="Batista M."/>
            <person name="Junghare M."/>
            <person name="Carmona M."/>
            <person name="Faoro H."/>
            <person name="Cruz L.M."/>
            <person name="Battistoni F."/>
            <person name="De Souza E."/>
            <person name="Pedrosa F."/>
            <person name="Chen W.-M."/>
            <person name="Poole P.S."/>
            <person name="Dixon R.A."/>
            <person name="James E.K."/>
        </authorList>
    </citation>
    <scope>NUCLEOTIDE SEQUENCE</scope>
    <source>
        <strain evidence="2">NSC3</strain>
    </source>
</reference>
<dbReference type="PANTHER" id="PTHR43019:SF23">
    <property type="entry name" value="PROTEASE DO-LIKE 5, CHLOROPLASTIC"/>
    <property type="match status" value="1"/>
</dbReference>
<dbReference type="InterPro" id="IPR009003">
    <property type="entry name" value="Peptidase_S1_PA"/>
</dbReference>
<sequence>MTGGRDYDVAFHRGRRGLLRATIGLGVGVLLPATALAQLVEVVPRIKPSVLAVGTFQRTRNPSFAFRGTGFAVGNGRLIATNAHVLPAVLDEARMETLAVAVPGPRGGTAAVRPATLAARDEGRDLALLRIEGEPIPALPLDGEALVREGQDIAFTGFPIGNALGFAAVTHRGIIAAITPIGIPQDRARELNPALIRRLGTDPFDVYQLDATAYPGNSGSPVFDPQNGRVIGIVNMVFVKSTKENVLSDPSGISYAIPVRHLREMLARL</sequence>
<dbReference type="GO" id="GO:0008233">
    <property type="term" value="F:peptidase activity"/>
    <property type="evidence" value="ECO:0007669"/>
    <property type="project" value="UniProtKB-KW"/>
</dbReference>
<dbReference type="SUPFAM" id="SSF50494">
    <property type="entry name" value="Trypsin-like serine proteases"/>
    <property type="match status" value="1"/>
</dbReference>
<keyword evidence="2" id="KW-0378">Hydrolase</keyword>
<gene>
    <name evidence="2" type="ORF">GPA21_02570</name>
</gene>
<dbReference type="InterPro" id="IPR043504">
    <property type="entry name" value="Peptidase_S1_PA_chymotrypsin"/>
</dbReference>
<dbReference type="Gene3D" id="2.40.10.10">
    <property type="entry name" value="Trypsin-like serine proteases"/>
    <property type="match status" value="2"/>
</dbReference>
<dbReference type="Proteomes" id="UP000599523">
    <property type="component" value="Unassembled WGS sequence"/>
</dbReference>
<keyword evidence="3" id="KW-1185">Reference proteome</keyword>
<proteinExistence type="predicted"/>
<evidence type="ECO:0000313" key="2">
    <source>
        <dbReference type="EMBL" id="NMG01858.1"/>
    </source>
</evidence>
<evidence type="ECO:0000256" key="1">
    <source>
        <dbReference type="SAM" id="Phobius"/>
    </source>
</evidence>
<dbReference type="EMBL" id="WTVM01000009">
    <property type="protein sequence ID" value="NMG01858.1"/>
    <property type="molecule type" value="Genomic_DNA"/>
</dbReference>
<accession>A0A972F5W5</accession>
<keyword evidence="2" id="KW-0645">Protease</keyword>
<dbReference type="Pfam" id="PF13365">
    <property type="entry name" value="Trypsin_2"/>
    <property type="match status" value="1"/>
</dbReference>
<dbReference type="RefSeq" id="WP_168986651.1">
    <property type="nucleotide sequence ID" value="NZ_CAWPHM010000330.1"/>
</dbReference>
<keyword evidence="1" id="KW-0812">Transmembrane</keyword>